<name>A0A5B0T005_9ENTR</name>
<dbReference type="Proteomes" id="UP000323297">
    <property type="component" value="Unassembled WGS sequence"/>
</dbReference>
<evidence type="ECO:0000313" key="2">
    <source>
        <dbReference type="Proteomes" id="UP000323297"/>
    </source>
</evidence>
<sequence length="93" mass="10688">MQHITESPGKVKGDRIKNEQTVITFLSDGENDSVFFTHYGKKLPELYNNLPERVSPEEPFKPIPDKLMDQYLALIDQQQTYDPMSDDGQTRTA</sequence>
<accession>A0A5B0T005</accession>
<dbReference type="AlphaFoldDB" id="A0A5B0T005"/>
<comment type="caution">
    <text evidence="1">The sequence shown here is derived from an EMBL/GenBank/DDBJ whole genome shotgun (WGS) entry which is preliminary data.</text>
</comment>
<evidence type="ECO:0000313" key="1">
    <source>
        <dbReference type="EMBL" id="KAA1142324.1"/>
    </source>
</evidence>
<proteinExistence type="predicted"/>
<gene>
    <name evidence="1" type="ORF">D3H66_18385</name>
</gene>
<protein>
    <submittedName>
        <fullName evidence="1">Uncharacterized protein</fullName>
    </submittedName>
</protein>
<organism evidence="1 2">
    <name type="scientific">Citrobacter portucalensis</name>
    <dbReference type="NCBI Taxonomy" id="1639133"/>
    <lineage>
        <taxon>Bacteria</taxon>
        <taxon>Pseudomonadati</taxon>
        <taxon>Pseudomonadota</taxon>
        <taxon>Gammaproteobacteria</taxon>
        <taxon>Enterobacterales</taxon>
        <taxon>Enterobacteriaceae</taxon>
        <taxon>Citrobacter</taxon>
        <taxon>Citrobacter freundii complex</taxon>
    </lineage>
</organism>
<dbReference type="EMBL" id="VTZD01000023">
    <property type="protein sequence ID" value="KAA1142324.1"/>
    <property type="molecule type" value="Genomic_DNA"/>
</dbReference>
<reference evidence="1 2" key="1">
    <citation type="submission" date="2019-08" db="EMBL/GenBank/DDBJ databases">
        <title>Draft genome sequence of Citrobacter portucalensis strain isolated from green turtle.</title>
        <authorList>
            <person name="Fernandes M.R."/>
            <person name="Sellera F.P."/>
            <person name="Goldeberg D.W."/>
            <person name="Costa D.C."/>
            <person name="Lincopan N."/>
        </authorList>
    </citation>
    <scope>NUCLEOTIDE SEQUENCE [LARGE SCALE GENOMIC DNA]</scope>
    <source>
        <strain evidence="1 2">TV06</strain>
    </source>
</reference>